<dbReference type="InterPro" id="IPR027417">
    <property type="entry name" value="P-loop_NTPase"/>
</dbReference>
<evidence type="ECO:0000259" key="2">
    <source>
        <dbReference type="Pfam" id="PF02492"/>
    </source>
</evidence>
<accession>A0A1T4WRK8</accession>
<proteinExistence type="predicted"/>
<reference evidence="4" key="1">
    <citation type="submission" date="2017-02" db="EMBL/GenBank/DDBJ databases">
        <authorList>
            <person name="Varghese N."/>
            <person name="Submissions S."/>
        </authorList>
    </citation>
    <scope>NUCLEOTIDE SEQUENCE [LARGE SCALE GENOMIC DNA]</scope>
    <source>
        <strain evidence="4">ATCC 700200</strain>
    </source>
</reference>
<dbReference type="Gene3D" id="3.40.50.300">
    <property type="entry name" value="P-loop containing nucleotide triphosphate hydrolases"/>
    <property type="match status" value="1"/>
</dbReference>
<dbReference type="InterPro" id="IPR003495">
    <property type="entry name" value="CobW/HypB/UreG_nucleotide-bd"/>
</dbReference>
<dbReference type="PANTHER" id="PTHR43603">
    <property type="entry name" value="COBW DOMAIN-CONTAINING PROTEIN DDB_G0274527"/>
    <property type="match status" value="1"/>
</dbReference>
<organism evidence="3 4">
    <name type="scientific">Prosthecobacter debontii</name>
    <dbReference type="NCBI Taxonomy" id="48467"/>
    <lineage>
        <taxon>Bacteria</taxon>
        <taxon>Pseudomonadati</taxon>
        <taxon>Verrucomicrobiota</taxon>
        <taxon>Verrucomicrobiia</taxon>
        <taxon>Verrucomicrobiales</taxon>
        <taxon>Verrucomicrobiaceae</taxon>
        <taxon>Prosthecobacter</taxon>
    </lineage>
</organism>
<dbReference type="RefSeq" id="WP_217698894.1">
    <property type="nucleotide sequence ID" value="NZ_FUYE01000002.1"/>
</dbReference>
<dbReference type="AlphaFoldDB" id="A0A1T4WRK8"/>
<dbReference type="Proteomes" id="UP000190774">
    <property type="component" value="Unassembled WGS sequence"/>
</dbReference>
<feature type="domain" description="CobW/HypB/UreG nucleotide-binding" evidence="2">
    <location>
        <begin position="10"/>
        <end position="193"/>
    </location>
</feature>
<evidence type="ECO:0000256" key="1">
    <source>
        <dbReference type="SAM" id="MobiDB-lite"/>
    </source>
</evidence>
<protein>
    <submittedName>
        <fullName evidence="3">CobW/HypB/UreG, nucleotide-binding domain</fullName>
    </submittedName>
</protein>
<dbReference type="InterPro" id="IPR051927">
    <property type="entry name" value="Zn_Chap_cDPG_Synth"/>
</dbReference>
<dbReference type="PANTHER" id="PTHR43603:SF1">
    <property type="entry name" value="ZINC-REGULATED GTPASE METALLOPROTEIN ACTIVATOR 1"/>
    <property type="match status" value="1"/>
</dbReference>
<evidence type="ECO:0000313" key="4">
    <source>
        <dbReference type="Proteomes" id="UP000190774"/>
    </source>
</evidence>
<dbReference type="Pfam" id="PF02492">
    <property type="entry name" value="cobW"/>
    <property type="match status" value="1"/>
</dbReference>
<dbReference type="STRING" id="48467.SAMN02745166_00535"/>
<name>A0A1T4WRK8_9BACT</name>
<keyword evidence="4" id="KW-1185">Reference proteome</keyword>
<dbReference type="EMBL" id="FUYE01000002">
    <property type="protein sequence ID" value="SKA79737.1"/>
    <property type="molecule type" value="Genomic_DNA"/>
</dbReference>
<gene>
    <name evidence="3" type="ORF">SAMN02745166_00535</name>
</gene>
<sequence length="376" mass="40970">MPTQSKARYIMIGGFLGAGKTTTVGRLAKHLTDQGLRVGLITNDQAGGLVDTKLLRGQGYATEEIAGGCFCCRFNTLVDAANKLSDQSKPDVFIAEPVGSCTDLVATVTYPLRRMYGDNFTIAPLSVLVDPVRARRVFGLDQGGTFSSKVAYIFKKQLEEADVIVISKSDLIGDEQREELHGVLQREFPEARILSASPRLDAGLETLFSQLMTDEQARRNPMAVDYEVYADGEALLGWLNATVTLKSEDEFEANDFLKSLAVNVQQRLQSEGTEIAHFKMTYSPDDGIAGELASINLVRSDYIPELGMELDEPSEGGQLIVNLRAEADPATLMQAVQAGLNKTTSAFPGLTAKLEHEEHFRPGKPTPTHRDGAEVV</sequence>
<feature type="region of interest" description="Disordered" evidence="1">
    <location>
        <begin position="357"/>
        <end position="376"/>
    </location>
</feature>
<evidence type="ECO:0000313" key="3">
    <source>
        <dbReference type="EMBL" id="SKA79737.1"/>
    </source>
</evidence>
<dbReference type="SUPFAM" id="SSF52540">
    <property type="entry name" value="P-loop containing nucleoside triphosphate hydrolases"/>
    <property type="match status" value="1"/>
</dbReference>